<keyword evidence="10" id="KW-1185">Reference proteome</keyword>
<name>A0ABM1BIT7_LIMPO</name>
<gene>
    <name evidence="11 12" type="primary">LOC106467072</name>
</gene>
<dbReference type="RefSeq" id="XP_013782842.2">
    <property type="nucleotide sequence ID" value="XM_013927388.2"/>
</dbReference>
<feature type="transmembrane region" description="Helical" evidence="8">
    <location>
        <begin position="850"/>
        <end position="874"/>
    </location>
</feature>
<keyword evidence="3 8" id="KW-1133">Transmembrane helix</keyword>
<evidence type="ECO:0000259" key="9">
    <source>
        <dbReference type="PROSITE" id="PS50011"/>
    </source>
</evidence>
<dbReference type="Gene3D" id="3.30.200.20">
    <property type="entry name" value="Phosphorylase Kinase, domain 1"/>
    <property type="match status" value="1"/>
</dbReference>
<keyword evidence="6" id="KW-0547">Nucleotide-binding</keyword>
<dbReference type="SUPFAM" id="SSF53822">
    <property type="entry name" value="Periplasmic binding protein-like I"/>
    <property type="match status" value="1"/>
</dbReference>
<evidence type="ECO:0000256" key="2">
    <source>
        <dbReference type="ARBA" id="ARBA00022692"/>
    </source>
</evidence>
<accession>A0ABM1BIT7</accession>
<keyword evidence="2 8" id="KW-0812">Transmembrane</keyword>
<dbReference type="PANTHER" id="PTHR24416:SF489">
    <property type="entry name" value="PROTEIN KINASE DOMAIN-CONTAINING PROTEIN"/>
    <property type="match status" value="1"/>
</dbReference>
<dbReference type="Pfam" id="PF01094">
    <property type="entry name" value="ANF_receptor"/>
    <property type="match status" value="1"/>
</dbReference>
<dbReference type="InterPro" id="IPR011009">
    <property type="entry name" value="Kinase-like_dom_sf"/>
</dbReference>
<dbReference type="PROSITE" id="PS50011">
    <property type="entry name" value="PROTEIN_KINASE_DOM"/>
    <property type="match status" value="1"/>
</dbReference>
<dbReference type="CDD" id="cd00192">
    <property type="entry name" value="PTKc"/>
    <property type="match status" value="1"/>
</dbReference>
<dbReference type="InterPro" id="IPR017441">
    <property type="entry name" value="Protein_kinase_ATP_BS"/>
</dbReference>
<dbReference type="GeneID" id="106467072"/>
<evidence type="ECO:0000256" key="8">
    <source>
        <dbReference type="SAM" id="Phobius"/>
    </source>
</evidence>
<comment type="catalytic activity">
    <reaction evidence="5">
        <text>L-tyrosyl-[protein] + ATP = O-phospho-L-tyrosyl-[protein] + ADP + H(+)</text>
        <dbReference type="Rhea" id="RHEA:10596"/>
        <dbReference type="Rhea" id="RHEA-COMP:10136"/>
        <dbReference type="Rhea" id="RHEA-COMP:20101"/>
        <dbReference type="ChEBI" id="CHEBI:15378"/>
        <dbReference type="ChEBI" id="CHEBI:30616"/>
        <dbReference type="ChEBI" id="CHEBI:46858"/>
        <dbReference type="ChEBI" id="CHEBI:61978"/>
        <dbReference type="ChEBI" id="CHEBI:456216"/>
        <dbReference type="EC" id="2.7.10.1"/>
    </reaction>
</comment>
<evidence type="ECO:0000313" key="11">
    <source>
        <dbReference type="RefSeq" id="XP_013782842.2"/>
    </source>
</evidence>
<organism evidence="10 11">
    <name type="scientific">Limulus polyphemus</name>
    <name type="common">Atlantic horseshoe crab</name>
    <dbReference type="NCBI Taxonomy" id="6850"/>
    <lineage>
        <taxon>Eukaryota</taxon>
        <taxon>Metazoa</taxon>
        <taxon>Ecdysozoa</taxon>
        <taxon>Arthropoda</taxon>
        <taxon>Chelicerata</taxon>
        <taxon>Merostomata</taxon>
        <taxon>Xiphosura</taxon>
        <taxon>Limulidae</taxon>
        <taxon>Limulus</taxon>
    </lineage>
</organism>
<dbReference type="InterPro" id="IPR000719">
    <property type="entry name" value="Prot_kinase_dom"/>
</dbReference>
<dbReference type="SMART" id="SM00219">
    <property type="entry name" value="TyrKc"/>
    <property type="match status" value="1"/>
</dbReference>
<evidence type="ECO:0000256" key="5">
    <source>
        <dbReference type="ARBA" id="ARBA00051243"/>
    </source>
</evidence>
<dbReference type="SUPFAM" id="SSF56112">
    <property type="entry name" value="Protein kinase-like (PK-like)"/>
    <property type="match status" value="1"/>
</dbReference>
<dbReference type="SUPFAM" id="SSF53850">
    <property type="entry name" value="Periplasmic binding protein-like II"/>
    <property type="match status" value="1"/>
</dbReference>
<dbReference type="InterPro" id="IPR001828">
    <property type="entry name" value="ANF_lig-bd_rcpt"/>
</dbReference>
<dbReference type="Gene3D" id="3.40.50.2300">
    <property type="match status" value="2"/>
</dbReference>
<dbReference type="PANTHER" id="PTHR24416">
    <property type="entry name" value="TYROSINE-PROTEIN KINASE RECEPTOR"/>
    <property type="match status" value="1"/>
</dbReference>
<keyword evidence="6" id="KW-0067">ATP-binding</keyword>
<evidence type="ECO:0000256" key="4">
    <source>
        <dbReference type="ARBA" id="ARBA00023136"/>
    </source>
</evidence>
<evidence type="ECO:0000256" key="3">
    <source>
        <dbReference type="ARBA" id="ARBA00022989"/>
    </source>
</evidence>
<sequence length="1287" mass="147239">MPEVEHNMPINPILWILTSVVTVSFITVPSSGKCRQQSEANPKRHFYVNERAVNITIEISNRVSHRLISNILSLLLKEVVGYADVLLIREDDNINSTVTLQRISGCNEPRNCASRPADYVPNNMVNLEMWLGPGFNLEDWINTGYVEDAGPLGPIGRSGWYIPEEYVHHKWKQEGIVVDHWRSFQDPDIAVLFDLSKNTDLPSWTFDTHTGKNFCDDDLCVDGIYFPNSCNDRDTRCATLLADYPATTFMLLKEQIERLHLLVRVAWVGPHLDQLVTTRTENHKPTLFFNWKPNTLTSVDNYTDVAFPHCEDKPFVSHPSLPCEFEINQLEKVTWSVFKKNAHDAYHVVQSMFFSQTQLTGMLEKYEQALQDGWSMQKIACSWLLQNEHIWNKWIPDDLSHRIPLYIGGIFPLSGIYWRQSAVVPAAQMAVEAINRNASILDDYRLELLVQDGVCMADMVMKSFISYVTNIVYGTLVGILGPACSDTVEPIAGVAKHFNTIIISYSAEGALINNREKYPYFFRTIPENNQFRYVYVELFRQLGWQRVAALTEDGQKYPEYLSLLQDLMQASGMDFITNRKFPRERASLNMTQYLAGLKSKNARIIIGDFYDYAARAIMCEAYKQGMTAHNGFQWFLPRWFTANWYDTDHYNSQSDPYKEYIPCTTKQMLEAIEGHMSLAYKFYGDDDGLMQEGLKINEWKKIYNKRAKFPDRDTSQYGGYAYDAVWVYALALDKLFKENHNYIASLHTKKTSKKYVTLINQTDFSGVSGRVNFVGSSRLSELDIWQWYRNRTHRIGTYYPNSTYSGFLELNQTAIVWLTPDGKKPTDGGESVTMCPLESFRQALGVSCELTIVIANLMGFTLFALIMFIGFLFFKHKYEDKVKRTEARMRELGLMDMNHFSALDGWEIPRNHIVINRKLGEGAFGTVYGGEALLDDGWVAVAVKTLKVEADVEEKLDFLSEAEMMKRFDHKNIVPLLGVCTIGKPVYTIMEFMLYGDLKTYLLARRHLVRASERSSSDEVSDQRLTSMALDIARGLSYLAEMKYVHRDLACRNCLVNAYRTVKIADFGMCRPMYDSDYYRFNKRGMLPVRWMAPESLLDGLFTPMSDIWSYGVLLYEIITFGSFPYQGLSNNQVLDFVKGFNTLPVPKGCKDPLENLLHCCWSKLPQNRPVASEIVDILAEEPELISPCLDLPVASVEVEGTDSIELAITERTRVHSVSLPSRPPRKPITQQNNVDAGQGELSCSANHLENRVPDQYGESFHTGIQTPSVGTRSYYIFLKRKTDVTE</sequence>
<dbReference type="PRINTS" id="PR01177">
    <property type="entry name" value="GABAB1RECPTR"/>
</dbReference>
<dbReference type="Pfam" id="PF07714">
    <property type="entry name" value="PK_Tyr_Ser-Thr"/>
    <property type="match status" value="1"/>
</dbReference>
<dbReference type="Gene3D" id="1.10.510.10">
    <property type="entry name" value="Transferase(Phosphotransferase) domain 1"/>
    <property type="match status" value="1"/>
</dbReference>
<dbReference type="InterPro" id="IPR050122">
    <property type="entry name" value="RTK"/>
</dbReference>
<feature type="compositionally biased region" description="Polar residues" evidence="7">
    <location>
        <begin position="1229"/>
        <end position="1238"/>
    </location>
</feature>
<feature type="binding site" evidence="6">
    <location>
        <position position="944"/>
    </location>
    <ligand>
        <name>ATP</name>
        <dbReference type="ChEBI" id="CHEBI:30616"/>
    </ligand>
</feature>
<dbReference type="PROSITE" id="PS00107">
    <property type="entry name" value="PROTEIN_KINASE_ATP"/>
    <property type="match status" value="1"/>
</dbReference>
<comment type="subcellular location">
    <subcellularLocation>
        <location evidence="1">Membrane</location>
        <topology evidence="1">Single-pass membrane protein</topology>
    </subcellularLocation>
</comment>
<protein>
    <submittedName>
        <fullName evidence="11 12">Receptor-type guanylate cyclase gcy-2-like isoform X1</fullName>
    </submittedName>
</protein>
<dbReference type="InterPro" id="IPR020635">
    <property type="entry name" value="Tyr_kinase_cat_dom"/>
</dbReference>
<dbReference type="RefSeq" id="XP_022250891.1">
    <property type="nucleotide sequence ID" value="XM_022395183.1"/>
</dbReference>
<dbReference type="InterPro" id="IPR008266">
    <property type="entry name" value="Tyr_kinase_AS"/>
</dbReference>
<evidence type="ECO:0000313" key="10">
    <source>
        <dbReference type="Proteomes" id="UP000694941"/>
    </source>
</evidence>
<proteinExistence type="predicted"/>
<evidence type="ECO:0000313" key="12">
    <source>
        <dbReference type="RefSeq" id="XP_022250891.1"/>
    </source>
</evidence>
<dbReference type="PRINTS" id="PR00109">
    <property type="entry name" value="TYRKINASE"/>
</dbReference>
<feature type="domain" description="Protein kinase" evidence="9">
    <location>
        <begin position="913"/>
        <end position="1185"/>
    </location>
</feature>
<dbReference type="InterPro" id="IPR028082">
    <property type="entry name" value="Peripla_BP_I"/>
</dbReference>
<dbReference type="CDD" id="cd06366">
    <property type="entry name" value="PBP1_GABAb_receptor"/>
    <property type="match status" value="1"/>
</dbReference>
<feature type="region of interest" description="Disordered" evidence="7">
    <location>
        <begin position="1218"/>
        <end position="1238"/>
    </location>
</feature>
<dbReference type="Proteomes" id="UP000694941">
    <property type="component" value="Unplaced"/>
</dbReference>
<evidence type="ECO:0000256" key="1">
    <source>
        <dbReference type="ARBA" id="ARBA00004167"/>
    </source>
</evidence>
<dbReference type="PROSITE" id="PS00109">
    <property type="entry name" value="PROTEIN_KINASE_TYR"/>
    <property type="match status" value="1"/>
</dbReference>
<reference evidence="11 12" key="1">
    <citation type="submission" date="2025-05" db="UniProtKB">
        <authorList>
            <consortium name="RefSeq"/>
        </authorList>
    </citation>
    <scope>IDENTIFICATION</scope>
    <source>
        <tissue evidence="11 12">Muscle</tissue>
    </source>
</reference>
<dbReference type="PRINTS" id="PR01176">
    <property type="entry name" value="GABABRECEPTR"/>
</dbReference>
<evidence type="ECO:0000256" key="7">
    <source>
        <dbReference type="SAM" id="MobiDB-lite"/>
    </source>
</evidence>
<evidence type="ECO:0000256" key="6">
    <source>
        <dbReference type="PROSITE-ProRule" id="PRU10141"/>
    </source>
</evidence>
<keyword evidence="4 8" id="KW-0472">Membrane</keyword>
<dbReference type="InterPro" id="IPR001245">
    <property type="entry name" value="Ser-Thr/Tyr_kinase_cat_dom"/>
</dbReference>